<evidence type="ECO:0000313" key="2">
    <source>
        <dbReference type="Proteomes" id="UP000789901"/>
    </source>
</evidence>
<keyword evidence="2" id="KW-1185">Reference proteome</keyword>
<gene>
    <name evidence="1" type="ORF">GMARGA_LOCUS13750</name>
</gene>
<proteinExistence type="predicted"/>
<evidence type="ECO:0000313" key="1">
    <source>
        <dbReference type="EMBL" id="CAG8723831.1"/>
    </source>
</evidence>
<name>A0ABN7V3K8_GIGMA</name>
<dbReference type="Proteomes" id="UP000789901">
    <property type="component" value="Unassembled WGS sequence"/>
</dbReference>
<dbReference type="EMBL" id="CAJVQB010008846">
    <property type="protein sequence ID" value="CAG8723831.1"/>
    <property type="molecule type" value="Genomic_DNA"/>
</dbReference>
<feature type="non-terminal residue" evidence="1">
    <location>
        <position position="1"/>
    </location>
</feature>
<comment type="caution">
    <text evidence="1">The sequence shown here is derived from an EMBL/GenBank/DDBJ whole genome shotgun (WGS) entry which is preliminary data.</text>
</comment>
<accession>A0ABN7V3K8</accession>
<reference evidence="1 2" key="1">
    <citation type="submission" date="2021-06" db="EMBL/GenBank/DDBJ databases">
        <authorList>
            <person name="Kallberg Y."/>
            <person name="Tangrot J."/>
            <person name="Rosling A."/>
        </authorList>
    </citation>
    <scope>NUCLEOTIDE SEQUENCE [LARGE SCALE GENOMIC DNA]</scope>
    <source>
        <strain evidence="1 2">120-4 pot B 10/14</strain>
    </source>
</reference>
<sequence length="57" mass="6666">KSTMVIQTLIKEGTNKAIYEGEDNIRTFEYEYTSETFKHGDSSEMVLEDVKNQYIQI</sequence>
<protein>
    <submittedName>
        <fullName evidence="1">19150_t:CDS:1</fullName>
    </submittedName>
</protein>
<organism evidence="1 2">
    <name type="scientific">Gigaspora margarita</name>
    <dbReference type="NCBI Taxonomy" id="4874"/>
    <lineage>
        <taxon>Eukaryota</taxon>
        <taxon>Fungi</taxon>
        <taxon>Fungi incertae sedis</taxon>
        <taxon>Mucoromycota</taxon>
        <taxon>Glomeromycotina</taxon>
        <taxon>Glomeromycetes</taxon>
        <taxon>Diversisporales</taxon>
        <taxon>Gigasporaceae</taxon>
        <taxon>Gigaspora</taxon>
    </lineage>
</organism>